<feature type="domain" description="LysM" evidence="1">
    <location>
        <begin position="110"/>
        <end position="154"/>
    </location>
</feature>
<dbReference type="EMBL" id="JASVDY010000006">
    <property type="protein sequence ID" value="MDV2470162.1"/>
    <property type="molecule type" value="Genomic_DNA"/>
</dbReference>
<comment type="caution">
    <text evidence="2">The sequence shown here is derived from an EMBL/GenBank/DDBJ whole genome shotgun (WGS) entry which is preliminary data.</text>
</comment>
<dbReference type="InterPro" id="IPR036779">
    <property type="entry name" value="LysM_dom_sf"/>
</dbReference>
<evidence type="ECO:0000313" key="2">
    <source>
        <dbReference type="EMBL" id="MDV2470162.1"/>
    </source>
</evidence>
<dbReference type="Pfam" id="PF01476">
    <property type="entry name" value="LysM"/>
    <property type="match status" value="1"/>
</dbReference>
<dbReference type="RefSeq" id="WP_317084958.1">
    <property type="nucleotide sequence ID" value="NZ_JASVDY010000006.1"/>
</dbReference>
<dbReference type="InterPro" id="IPR018392">
    <property type="entry name" value="LysM"/>
</dbReference>
<dbReference type="PANTHER" id="PTHR33734:SF22">
    <property type="entry name" value="MEMBRANE-BOUND LYTIC MUREIN TRANSGLYCOSYLASE D"/>
    <property type="match status" value="1"/>
</dbReference>
<keyword evidence="3" id="KW-1185">Reference proteome</keyword>
<proteinExistence type="predicted"/>
<dbReference type="PANTHER" id="PTHR33734">
    <property type="entry name" value="LYSM DOMAIN-CONTAINING GPI-ANCHORED PROTEIN 2"/>
    <property type="match status" value="1"/>
</dbReference>
<dbReference type="Proteomes" id="UP001278188">
    <property type="component" value="Unassembled WGS sequence"/>
</dbReference>
<evidence type="ECO:0000313" key="3">
    <source>
        <dbReference type="Proteomes" id="UP001278188"/>
    </source>
</evidence>
<dbReference type="CDD" id="cd00118">
    <property type="entry name" value="LysM"/>
    <property type="match status" value="1"/>
</dbReference>
<name>A0ABU3WID4_9GAMM</name>
<sequence length="729" mass="81717">MNNKSLVTVQILDFLGNPISKVKYEVKNNKSGQHVVKGTTNSKGCLHEIQRDRETVLDVYIKSIFNGEMRKVQTFRMSKDRMLVKVISPKILLDLKTIENKGSNGEYKRKTHIVQKGETLTEIAKQHHTTVRALNRVNNIDDSNKISIGQVIKLPLDIPANGNNTKYDTDFISKIFPAWNKAEKGSGSVKPDKKNDKDMLSTLEEYQKNALNQLNEWYEESKAALKETVKIETKEDRSVDGGMPKANVLNLCKTAPQCVSNGKSELIREINIRLAGFGGALPTDEFTPLTAVCIKQFQRDYMGMPETGKICGSLLVALDKFYYEYPISDFMAKASCQCGECSGYGNNKKGVASGNNTAIEYPGLHRSLIWILKSLNFYLKNEFKSMGLEIAYIESGYRCIENNKKKGRTSVNHMGLALDLHINKNRTRTRELKDIEFVRKDVMAVKMGAGEKRHTDKIYLEPKQFNNGDIGATTWVHFDITRFSNIYLDDNFFKKTVSELNGQAMVDIAQKLNLTSLLNCSGIAGTLNTTSKLTDRTIDELVVELGDAIASGEGSYEAWNAGAPEGKRVKFGKMNDLPGTITGKSINNLLDAAKNYTWEDKRRRFATGKYQTIPSTLDAAKTRLNLSGNELYDETMQERVFKEHLLKGRSSIYNLICTGTATVDQAMVDASKEWASIALPKGFKNKFGVMSDGSIGYHQSGTNRANSHSTLKVKTIFEKIKSYHEFKKV</sequence>
<organism evidence="2 3">
    <name type="scientific">Acinetobacter chinensis</name>
    <dbReference type="NCBI Taxonomy" id="2004650"/>
    <lineage>
        <taxon>Bacteria</taxon>
        <taxon>Pseudomonadati</taxon>
        <taxon>Pseudomonadota</taxon>
        <taxon>Gammaproteobacteria</taxon>
        <taxon>Moraxellales</taxon>
        <taxon>Moraxellaceae</taxon>
        <taxon>Acinetobacter</taxon>
    </lineage>
</organism>
<dbReference type="Gene3D" id="3.10.350.10">
    <property type="entry name" value="LysM domain"/>
    <property type="match status" value="1"/>
</dbReference>
<evidence type="ECO:0000259" key="1">
    <source>
        <dbReference type="PROSITE" id="PS51782"/>
    </source>
</evidence>
<protein>
    <submittedName>
        <fullName evidence="2">LysM domain-containing protein</fullName>
    </submittedName>
</protein>
<reference evidence="2 3" key="1">
    <citation type="submission" date="2023-06" db="EMBL/GenBank/DDBJ databases">
        <title>Genomic Analysis of Acinetobacter Strains Recovered from South Australian Aquatic Samples provides Insights into the Circulation of Antibiotic Resistance determinants in the Environment.</title>
        <authorList>
            <person name="Tobin L."/>
            <person name="Jarocki V.M."/>
            <person name="Kenyon J."/>
            <person name="Drigo B."/>
            <person name="Donner E."/>
            <person name="Djordjevic S.P."/>
            <person name="Hamidian M."/>
        </authorList>
    </citation>
    <scope>NUCLEOTIDE SEQUENCE [LARGE SCALE GENOMIC DNA]</scope>
    <source>
        <strain evidence="2 3">SAAc652</strain>
    </source>
</reference>
<gene>
    <name evidence="2" type="ORF">QR674_14365</name>
</gene>
<dbReference type="SUPFAM" id="SSF54106">
    <property type="entry name" value="LysM domain"/>
    <property type="match status" value="1"/>
</dbReference>
<dbReference type="SMART" id="SM00257">
    <property type="entry name" value="LysM"/>
    <property type="match status" value="1"/>
</dbReference>
<dbReference type="PROSITE" id="PS51782">
    <property type="entry name" value="LYSM"/>
    <property type="match status" value="1"/>
</dbReference>
<accession>A0ABU3WID4</accession>
<dbReference type="Gene3D" id="1.10.530.10">
    <property type="match status" value="1"/>
</dbReference>